<proteinExistence type="predicted"/>
<evidence type="ECO:0000313" key="2">
    <source>
        <dbReference type="Proteomes" id="UP001500037"/>
    </source>
</evidence>
<accession>A0ABN1WPG4</accession>
<dbReference type="EMBL" id="BAAALF010000131">
    <property type="protein sequence ID" value="GAA1258953.1"/>
    <property type="molecule type" value="Genomic_DNA"/>
</dbReference>
<dbReference type="Proteomes" id="UP001500037">
    <property type="component" value="Unassembled WGS sequence"/>
</dbReference>
<gene>
    <name evidence="1" type="ORF">GCM10009665_56380</name>
</gene>
<organism evidence="1 2">
    <name type="scientific">Kitasatospora nipponensis</name>
    <dbReference type="NCBI Taxonomy" id="258049"/>
    <lineage>
        <taxon>Bacteria</taxon>
        <taxon>Bacillati</taxon>
        <taxon>Actinomycetota</taxon>
        <taxon>Actinomycetes</taxon>
        <taxon>Kitasatosporales</taxon>
        <taxon>Streptomycetaceae</taxon>
        <taxon>Kitasatospora</taxon>
    </lineage>
</organism>
<sequence>MLAAGELGEVGHGRDQEVEQAARRVQAHLVEAVETAQECDLTRAQPEAFTDVFDRHGLGGKMDGDCRQCGHPG</sequence>
<keyword evidence="2" id="KW-1185">Reference proteome</keyword>
<comment type="caution">
    <text evidence="1">The sequence shown here is derived from an EMBL/GenBank/DDBJ whole genome shotgun (WGS) entry which is preliminary data.</text>
</comment>
<reference evidence="1 2" key="1">
    <citation type="journal article" date="2019" name="Int. J. Syst. Evol. Microbiol.">
        <title>The Global Catalogue of Microorganisms (GCM) 10K type strain sequencing project: providing services to taxonomists for standard genome sequencing and annotation.</title>
        <authorList>
            <consortium name="The Broad Institute Genomics Platform"/>
            <consortium name="The Broad Institute Genome Sequencing Center for Infectious Disease"/>
            <person name="Wu L."/>
            <person name="Ma J."/>
        </authorList>
    </citation>
    <scope>NUCLEOTIDE SEQUENCE [LARGE SCALE GENOMIC DNA]</scope>
    <source>
        <strain evidence="1 2">JCM 13004</strain>
    </source>
</reference>
<evidence type="ECO:0000313" key="1">
    <source>
        <dbReference type="EMBL" id="GAA1258953.1"/>
    </source>
</evidence>
<protein>
    <submittedName>
        <fullName evidence="1">Uncharacterized protein</fullName>
    </submittedName>
</protein>
<name>A0ABN1WPG4_9ACTN</name>